<dbReference type="InterPro" id="IPR021791">
    <property type="entry name" value="Phage_TAC_11"/>
</dbReference>
<sequence>MTTTIRHHAYFGTMNFVFALTDPMIAELERLTDTGIGAIYQRVVAGAFSMIDLP</sequence>
<dbReference type="Proteomes" id="UP000249538">
    <property type="component" value="Unassembled WGS sequence"/>
</dbReference>
<feature type="non-terminal residue" evidence="1">
    <location>
        <position position="54"/>
    </location>
</feature>
<dbReference type="RefSeq" id="WP_146603647.1">
    <property type="nucleotide sequence ID" value="NZ_QKZS01000007.1"/>
</dbReference>
<organism evidence="1 2">
    <name type="scientific">Cereibacter changlensis</name>
    <dbReference type="NCBI Taxonomy" id="402884"/>
    <lineage>
        <taxon>Bacteria</taxon>
        <taxon>Pseudomonadati</taxon>
        <taxon>Pseudomonadota</taxon>
        <taxon>Alphaproteobacteria</taxon>
        <taxon>Rhodobacterales</taxon>
        <taxon>Paracoccaceae</taxon>
        <taxon>Cereibacter</taxon>
    </lineage>
</organism>
<dbReference type="EMBL" id="QKZS01000007">
    <property type="protein sequence ID" value="PZX53048.1"/>
    <property type="molecule type" value="Genomic_DNA"/>
</dbReference>
<gene>
    <name evidence="1" type="ORF">LX76_02682</name>
</gene>
<dbReference type="AlphaFoldDB" id="A0A2W7QWZ6"/>
<evidence type="ECO:0000313" key="1">
    <source>
        <dbReference type="EMBL" id="PZX53048.1"/>
    </source>
</evidence>
<evidence type="ECO:0000313" key="2">
    <source>
        <dbReference type="Proteomes" id="UP000249538"/>
    </source>
</evidence>
<comment type="caution">
    <text evidence="1">The sequence shown here is derived from an EMBL/GenBank/DDBJ whole genome shotgun (WGS) entry which is preliminary data.</text>
</comment>
<reference evidence="1 2" key="1">
    <citation type="submission" date="2018-06" db="EMBL/GenBank/DDBJ databases">
        <title>Genomic Encyclopedia of Archaeal and Bacterial Type Strains, Phase II (KMG-II): from individual species to whole genera.</title>
        <authorList>
            <person name="Goeker M."/>
        </authorList>
    </citation>
    <scope>NUCLEOTIDE SEQUENCE [LARGE SCALE GENOMIC DNA]</scope>
    <source>
        <strain evidence="1 2">DSM 18774</strain>
    </source>
</reference>
<name>A0A2W7QWZ6_9RHOB</name>
<dbReference type="Pfam" id="PF11836">
    <property type="entry name" value="Phage_TAC_11"/>
    <property type="match status" value="1"/>
</dbReference>
<proteinExistence type="predicted"/>
<protein>
    <submittedName>
        <fullName evidence="1">Tail tube GTA-gp10-like protein</fullName>
    </submittedName>
</protein>
<accession>A0A2W7QWZ6</accession>